<evidence type="ECO:0000256" key="7">
    <source>
        <dbReference type="SAM" id="MobiDB-lite"/>
    </source>
</evidence>
<dbReference type="EMBL" id="BABT02000047">
    <property type="protein sequence ID" value="GAA94820.1"/>
    <property type="molecule type" value="Genomic_DNA"/>
</dbReference>
<comment type="similarity">
    <text evidence="5 6">Belongs to the TAF10 family.</text>
</comment>
<evidence type="ECO:0000256" key="6">
    <source>
        <dbReference type="PIRNR" id="PIRNR017246"/>
    </source>
</evidence>
<keyword evidence="2 6" id="KW-0805">Transcription regulation</keyword>
<dbReference type="OrthoDB" id="154356at2759"/>
<feature type="compositionally biased region" description="Polar residues" evidence="7">
    <location>
        <begin position="7"/>
        <end position="30"/>
    </location>
</feature>
<evidence type="ECO:0000256" key="3">
    <source>
        <dbReference type="ARBA" id="ARBA00023163"/>
    </source>
</evidence>
<reference evidence="8 9" key="2">
    <citation type="journal article" date="2012" name="Open Biol.">
        <title>Characteristics of nucleosomes and linker DNA regions on the genome of the basidiomycete Mixia osmundae revealed by mono- and dinucleosome mapping.</title>
        <authorList>
            <person name="Nishida H."/>
            <person name="Kondo S."/>
            <person name="Matsumoto T."/>
            <person name="Suzuki Y."/>
            <person name="Yoshikawa H."/>
            <person name="Taylor T.D."/>
            <person name="Sugiyama J."/>
        </authorList>
    </citation>
    <scope>NUCLEOTIDE SEQUENCE [LARGE SCALE GENOMIC DNA]</scope>
    <source>
        <strain evidence="9">CBS 9802 / IAM 14324 / JCM 22182 / KY 12970</strain>
    </source>
</reference>
<dbReference type="CDD" id="cd07982">
    <property type="entry name" value="HFD_TAF10"/>
    <property type="match status" value="1"/>
</dbReference>
<sequence>MNIDPSLLSSRPGNAATGASTSTDAPTQAQLRAEATRNEHNEDLTAQERDLAHFLTLLSQDDAKPLIPDEVTDYYLARAGFECDDVRVKRLVALATQKFVADIATDAYQYARTRTQATPALARGKEADVPRKTDKSKTVLTIEDLSAALAEYGVNATRAPYYL</sequence>
<evidence type="ECO:0000256" key="5">
    <source>
        <dbReference type="ARBA" id="ARBA00025730"/>
    </source>
</evidence>
<keyword evidence="4 6" id="KW-0539">Nucleus</keyword>
<feature type="region of interest" description="Disordered" evidence="7">
    <location>
        <begin position="1"/>
        <end position="37"/>
    </location>
</feature>
<dbReference type="InParanoid" id="G7DW14"/>
<comment type="caution">
    <text evidence="8">The sequence shown here is derived from an EMBL/GenBank/DDBJ whole genome shotgun (WGS) entry which is preliminary data.</text>
</comment>
<dbReference type="FunCoup" id="G7DW14">
    <property type="interactions" value="213"/>
</dbReference>
<comment type="function">
    <text evidence="6">Functions as a component of both the DNA-binding general transcription initiation factor complex TFIID and the transcription coactivator SAGA complex. Binding of TFIID to a promoter (with or without TATA element) is the initial step in pre-initiation complex (PIC) formation. TFIID plays a key role in the regulation of gene expression by RNA polymerase II through different activities such as transcription activator interaction, core promoter recognition and selectivity, TFIIA and TFIIB interaction, chromatin modification (histone acetylation by TAF1), facilitation of DNA opening and initiation of transcription. SAGA acts as a general cofactor required for essentially all RNA polymerase II transcription. At the promoters, SAGA is required for transcription pre-initiation complex (PIC) recruitment. It influences RNA polymerase II transcriptional activity through different activities such as TBP interaction (via core/TAF module) and promoter selectivity, interaction with transcription activators (via Tra1/SPT module), and chromatin modification through histone acetylation (via HAT module) and deubiquitination (via DUB module). SAGA preferentially acetylates histones H3 (to form H3K9ac, H3K14ac, H3K18ac and H3K23ac) and H2B and deubiquitinates histone H2B. SAGA interacts with DNA via upstream activating sequences (UASs).</text>
</comment>
<dbReference type="GO" id="GO:0000124">
    <property type="term" value="C:SAGA complex"/>
    <property type="evidence" value="ECO:0007669"/>
    <property type="project" value="TreeGrafter"/>
</dbReference>
<reference evidence="8 9" key="1">
    <citation type="journal article" date="2011" name="J. Gen. Appl. Microbiol.">
        <title>Draft genome sequencing of the enigmatic basidiomycete Mixia osmundae.</title>
        <authorList>
            <person name="Nishida H."/>
            <person name="Nagatsuka Y."/>
            <person name="Sugiyama J."/>
        </authorList>
    </citation>
    <scope>NUCLEOTIDE SEQUENCE [LARGE SCALE GENOMIC DNA]</scope>
    <source>
        <strain evidence="9">CBS 9802 / IAM 14324 / JCM 22182 / KY 12970</strain>
    </source>
</reference>
<dbReference type="GO" id="GO:1990841">
    <property type="term" value="F:promoter-specific chromatin binding"/>
    <property type="evidence" value="ECO:0007669"/>
    <property type="project" value="TreeGrafter"/>
</dbReference>
<dbReference type="STRING" id="764103.G7DW14"/>
<evidence type="ECO:0000256" key="2">
    <source>
        <dbReference type="ARBA" id="ARBA00023015"/>
    </source>
</evidence>
<evidence type="ECO:0000313" key="9">
    <source>
        <dbReference type="Proteomes" id="UP000009131"/>
    </source>
</evidence>
<keyword evidence="3 6" id="KW-0804">Transcription</keyword>
<dbReference type="GO" id="GO:0006367">
    <property type="term" value="P:transcription initiation at RNA polymerase II promoter"/>
    <property type="evidence" value="ECO:0007669"/>
    <property type="project" value="TreeGrafter"/>
</dbReference>
<comment type="subcellular location">
    <subcellularLocation>
        <location evidence="1 6">Nucleus</location>
    </subcellularLocation>
</comment>
<protein>
    <recommendedName>
        <fullName evidence="6">Transcription initiation factor TFIID subunit 10</fullName>
    </recommendedName>
</protein>
<dbReference type="PIRSF" id="PIRSF017246">
    <property type="entry name" value="TFIID_TAF10"/>
    <property type="match status" value="1"/>
</dbReference>
<evidence type="ECO:0000313" key="8">
    <source>
        <dbReference type="EMBL" id="GAA94820.1"/>
    </source>
</evidence>
<evidence type="ECO:0000256" key="4">
    <source>
        <dbReference type="ARBA" id="ARBA00023242"/>
    </source>
</evidence>
<dbReference type="RefSeq" id="XP_014565050.1">
    <property type="nucleotide sequence ID" value="XM_014709564.1"/>
</dbReference>
<evidence type="ECO:0000256" key="1">
    <source>
        <dbReference type="ARBA" id="ARBA00004123"/>
    </source>
</evidence>
<dbReference type="Proteomes" id="UP000009131">
    <property type="component" value="Unassembled WGS sequence"/>
</dbReference>
<dbReference type="Pfam" id="PF03540">
    <property type="entry name" value="TAF10"/>
    <property type="match status" value="1"/>
</dbReference>
<gene>
    <name evidence="8" type="primary">Mo01474</name>
    <name evidence="8" type="ORF">E5Q_01474</name>
</gene>
<name>G7DW14_MIXOS</name>
<dbReference type="InterPro" id="IPR003923">
    <property type="entry name" value="TAF10"/>
</dbReference>
<accession>G7DW14</accession>
<dbReference type="eggNOG" id="KOG3423">
    <property type="taxonomic scope" value="Eukaryota"/>
</dbReference>
<keyword evidence="9" id="KW-1185">Reference proteome</keyword>
<dbReference type="GO" id="GO:0005669">
    <property type="term" value="C:transcription factor TFIID complex"/>
    <property type="evidence" value="ECO:0007669"/>
    <property type="project" value="TreeGrafter"/>
</dbReference>
<dbReference type="PANTHER" id="PTHR21242">
    <property type="entry name" value="TRANSCRIPTION INITIATION FACTOR TFIID SUBUNIT 10"/>
    <property type="match status" value="1"/>
</dbReference>
<dbReference type="AlphaFoldDB" id="G7DW14"/>
<dbReference type="GO" id="GO:0016251">
    <property type="term" value="F:RNA polymerase II general transcription initiation factor activity"/>
    <property type="evidence" value="ECO:0007669"/>
    <property type="project" value="TreeGrafter"/>
</dbReference>
<proteinExistence type="inferred from homology"/>
<dbReference type="HOGENOM" id="CLU_064104_4_0_1"/>
<dbReference type="OMA" id="GFECDDV"/>
<organism evidence="8 9">
    <name type="scientific">Mixia osmundae (strain CBS 9802 / IAM 14324 / JCM 22182 / KY 12970)</name>
    <dbReference type="NCBI Taxonomy" id="764103"/>
    <lineage>
        <taxon>Eukaryota</taxon>
        <taxon>Fungi</taxon>
        <taxon>Dikarya</taxon>
        <taxon>Basidiomycota</taxon>
        <taxon>Pucciniomycotina</taxon>
        <taxon>Mixiomycetes</taxon>
        <taxon>Mixiales</taxon>
        <taxon>Mixiaceae</taxon>
        <taxon>Mixia</taxon>
    </lineage>
</organism>
<dbReference type="PANTHER" id="PTHR21242:SF0">
    <property type="entry name" value="TRANSCRIPTION INITIATION FACTOR TFIID SUBUNIT 10"/>
    <property type="match status" value="1"/>
</dbReference>
<dbReference type="PRINTS" id="PR01443">
    <property type="entry name" value="TFIID30KDSUB"/>
</dbReference>